<dbReference type="EMBL" id="CAJNDS010001868">
    <property type="protein sequence ID" value="CAE7285596.1"/>
    <property type="molecule type" value="Genomic_DNA"/>
</dbReference>
<organism evidence="2 3">
    <name type="scientific">Symbiodinium natans</name>
    <dbReference type="NCBI Taxonomy" id="878477"/>
    <lineage>
        <taxon>Eukaryota</taxon>
        <taxon>Sar</taxon>
        <taxon>Alveolata</taxon>
        <taxon>Dinophyceae</taxon>
        <taxon>Suessiales</taxon>
        <taxon>Symbiodiniaceae</taxon>
        <taxon>Symbiodinium</taxon>
    </lineage>
</organism>
<comment type="caution">
    <text evidence="2">The sequence shown here is derived from an EMBL/GenBank/DDBJ whole genome shotgun (WGS) entry which is preliminary data.</text>
</comment>
<feature type="domain" description="DUF4116" evidence="1">
    <location>
        <begin position="142"/>
        <end position="189"/>
    </location>
</feature>
<dbReference type="GO" id="GO:0015937">
    <property type="term" value="P:coenzyme A biosynthetic process"/>
    <property type="evidence" value="ECO:0007669"/>
    <property type="project" value="UniProtKB-ARBA"/>
</dbReference>
<reference evidence="2" key="1">
    <citation type="submission" date="2021-02" db="EMBL/GenBank/DDBJ databases">
        <authorList>
            <person name="Dougan E. K."/>
            <person name="Rhodes N."/>
            <person name="Thang M."/>
            <person name="Chan C."/>
        </authorList>
    </citation>
    <scope>NUCLEOTIDE SEQUENCE</scope>
</reference>
<keyword evidence="3" id="KW-1185">Reference proteome</keyword>
<dbReference type="Proteomes" id="UP000604046">
    <property type="component" value="Unassembled WGS sequence"/>
</dbReference>
<dbReference type="InterPro" id="IPR025197">
    <property type="entry name" value="DUF4116"/>
</dbReference>
<accession>A0A812NFP3</accession>
<dbReference type="Gene3D" id="3.40.50.10300">
    <property type="entry name" value="CoaB-like"/>
    <property type="match status" value="1"/>
</dbReference>
<dbReference type="SUPFAM" id="SSF102645">
    <property type="entry name" value="CoaB-like"/>
    <property type="match status" value="1"/>
</dbReference>
<evidence type="ECO:0000259" key="1">
    <source>
        <dbReference type="Pfam" id="PF13475"/>
    </source>
</evidence>
<dbReference type="InterPro" id="IPR035929">
    <property type="entry name" value="CoaB-like_sf"/>
</dbReference>
<sequence length="348" mass="39319">MDAATSAFFTDTVKLKPSSLDASKSDLAHFVEKAQSRGLRIALITSGGTTVPLELNTVRFIDNFSTGTRGALCTQELLAAGYAVIFLHRKGRAEQKIYTYAELIQHYKDRYTEEQVEELWRTRMAKTRPRLLQDATPEQRADRAYVLKAVRLRGPELRHAAPELRRDREVALTAVAEDWISLDYVPDELTSDRGIILEGLRHDWEAITYASEDLQRDEEVVIAALGQSIMALKTIPEALWTQPAVRAAIVAAARRDPEPLRFCPEAIRREPDVMLEAVKAQPKFATEANPCLIQDRQFVLSAVRGNWEVLECLPQKYTNDREVTYVVGRAFQCRLLPVLQCYLLSASC</sequence>
<dbReference type="OrthoDB" id="445089at2759"/>
<dbReference type="GO" id="GO:0003824">
    <property type="term" value="F:catalytic activity"/>
    <property type="evidence" value="ECO:0007669"/>
    <property type="project" value="UniProtKB-ARBA"/>
</dbReference>
<dbReference type="Pfam" id="PF13475">
    <property type="entry name" value="DUF4116"/>
    <property type="match status" value="2"/>
</dbReference>
<name>A0A812NFP3_9DINO</name>
<evidence type="ECO:0000313" key="3">
    <source>
        <dbReference type="Proteomes" id="UP000604046"/>
    </source>
</evidence>
<dbReference type="AlphaFoldDB" id="A0A812NFP3"/>
<feature type="domain" description="DUF4116" evidence="1">
    <location>
        <begin position="192"/>
        <end position="239"/>
    </location>
</feature>
<gene>
    <name evidence="2" type="primary">CAB2</name>
    <name evidence="2" type="ORF">SNAT2548_LOCUS15113</name>
</gene>
<evidence type="ECO:0000313" key="2">
    <source>
        <dbReference type="EMBL" id="CAE7285596.1"/>
    </source>
</evidence>
<proteinExistence type="predicted"/>
<protein>
    <submittedName>
        <fullName evidence="2">CAB2 protein</fullName>
    </submittedName>
</protein>